<organism evidence="3 4">
    <name type="scientific">Polynucleobacter sphagniphilus</name>
    <dbReference type="NCBI Taxonomy" id="1743169"/>
    <lineage>
        <taxon>Bacteria</taxon>
        <taxon>Pseudomonadati</taxon>
        <taxon>Pseudomonadota</taxon>
        <taxon>Betaproteobacteria</taxon>
        <taxon>Burkholderiales</taxon>
        <taxon>Burkholderiaceae</taxon>
        <taxon>Polynucleobacter</taxon>
    </lineage>
</organism>
<evidence type="ECO:0000256" key="1">
    <source>
        <dbReference type="SAM" id="MobiDB-lite"/>
    </source>
</evidence>
<dbReference type="Proteomes" id="UP001161160">
    <property type="component" value="Unassembled WGS sequence"/>
</dbReference>
<comment type="caution">
    <text evidence="3">The sequence shown here is derived from an EMBL/GenBank/DDBJ whole genome shotgun (WGS) entry which is preliminary data.</text>
</comment>
<keyword evidence="4" id="KW-1185">Reference proteome</keyword>
<feature type="region of interest" description="Disordered" evidence="1">
    <location>
        <begin position="281"/>
        <end position="305"/>
    </location>
</feature>
<feature type="compositionally biased region" description="Polar residues" evidence="1">
    <location>
        <begin position="351"/>
        <end position="374"/>
    </location>
</feature>
<accession>A0AA43M938</accession>
<evidence type="ECO:0000313" key="4">
    <source>
        <dbReference type="Proteomes" id="UP001161160"/>
    </source>
</evidence>
<evidence type="ECO:0000313" key="3">
    <source>
        <dbReference type="EMBL" id="MDH6503945.1"/>
    </source>
</evidence>
<dbReference type="EMBL" id="JARXYA010000005">
    <property type="protein sequence ID" value="MDH6503945.1"/>
    <property type="molecule type" value="Genomic_DNA"/>
</dbReference>
<feature type="compositionally biased region" description="Polar residues" evidence="1">
    <location>
        <begin position="294"/>
        <end position="305"/>
    </location>
</feature>
<protein>
    <recommendedName>
        <fullName evidence="5">DUF3300 domain-containing protein</fullName>
    </recommendedName>
</protein>
<feature type="compositionally biased region" description="Basic and acidic residues" evidence="1">
    <location>
        <begin position="383"/>
        <end position="400"/>
    </location>
</feature>
<sequence>MITNPHTPFSKKLLVTVLSGFIAGTPLAYVQAQPNPNAPSAATPSGPILNQSQLGSLVAPVALYPDSLLAQVLIAATYPLEVAEADNWLRNNAQLTGSAREEALKTQPWDNSVKSLIEFPDALNLMGKDLAWTQKLGDAYLAQPKDLFQAVQTLRAKAQGANNLKSGPQQTVSTENQDGQKIIVIQPTNPQVIYVPAYNPYLVYGPWPYPGYYPPPFYPYAPSPGGMFFSFGVGLAVGAALWATPHWGSGSVVINNTTYNNFNHGYNNAANMGPNHYGNQSDWKYNPAHRANVPYSNPALNNRYGNINQSHQAATQAARQQSARNYWNQNASPQEKQAAQQTRENAQKAWSNASAQQKQAVQNTTKAVQNNRSTGAPHVNAAPREEFRGGGEMREGGFRR</sequence>
<dbReference type="PANTHER" id="PTHR40269:SF1">
    <property type="entry name" value="OUTER MEMBRANE PROTEIN"/>
    <property type="match status" value="1"/>
</dbReference>
<dbReference type="InterPro" id="IPR021728">
    <property type="entry name" value="DUF3300"/>
</dbReference>
<evidence type="ECO:0000256" key="2">
    <source>
        <dbReference type="SAM" id="SignalP"/>
    </source>
</evidence>
<reference evidence="3" key="1">
    <citation type="submission" date="2023-04" db="EMBL/GenBank/DDBJ databases">
        <title>Genome Encyclopedia of Bacteria and Archaea VI: Functional Genomics of Type Strains.</title>
        <authorList>
            <person name="Whitman W."/>
        </authorList>
    </citation>
    <scope>NUCLEOTIDE SEQUENCE</scope>
    <source>
        <strain evidence="3">Enz.4-51</strain>
    </source>
</reference>
<dbReference type="RefSeq" id="WP_076023446.1">
    <property type="nucleotide sequence ID" value="NZ_JARXVV010000011.1"/>
</dbReference>
<dbReference type="AlphaFoldDB" id="A0AA43M938"/>
<feature type="region of interest" description="Disordered" evidence="1">
    <location>
        <begin position="351"/>
        <end position="400"/>
    </location>
</feature>
<dbReference type="PANTHER" id="PTHR40269">
    <property type="entry name" value="OUTER MEMBRANE PROTEIN-RELATED"/>
    <property type="match status" value="1"/>
</dbReference>
<proteinExistence type="predicted"/>
<keyword evidence="2" id="KW-0732">Signal</keyword>
<evidence type="ECO:0008006" key="5">
    <source>
        <dbReference type="Google" id="ProtNLM"/>
    </source>
</evidence>
<name>A0AA43M938_9BURK</name>
<feature type="signal peptide" evidence="2">
    <location>
        <begin position="1"/>
        <end position="28"/>
    </location>
</feature>
<dbReference type="Pfam" id="PF11737">
    <property type="entry name" value="DUF3300"/>
    <property type="match status" value="1"/>
</dbReference>
<feature type="chain" id="PRO_5041301025" description="DUF3300 domain-containing protein" evidence="2">
    <location>
        <begin position="29"/>
        <end position="400"/>
    </location>
</feature>
<gene>
    <name evidence="3" type="ORF">M2127_001249</name>
</gene>